<dbReference type="Proteomes" id="UP001634747">
    <property type="component" value="Unassembled WGS sequence"/>
</dbReference>
<evidence type="ECO:0008006" key="4">
    <source>
        <dbReference type="Google" id="ProtNLM"/>
    </source>
</evidence>
<proteinExistence type="predicted"/>
<protein>
    <recommendedName>
        <fullName evidence="4">Dolichyl-phosphate-mannose-protein mannosyltransferase</fullName>
    </recommendedName>
</protein>
<name>A0ABW9KIA8_9BACT</name>
<keyword evidence="1" id="KW-0812">Transmembrane</keyword>
<keyword evidence="1" id="KW-0472">Membrane</keyword>
<feature type="transmembrane region" description="Helical" evidence="1">
    <location>
        <begin position="141"/>
        <end position="159"/>
    </location>
</feature>
<gene>
    <name evidence="2" type="ORF">ACK2TP_03550</name>
</gene>
<accession>A0ABW9KIA8</accession>
<keyword evidence="1" id="KW-1133">Transmembrane helix</keyword>
<feature type="transmembrane region" description="Helical" evidence="1">
    <location>
        <begin position="118"/>
        <end position="135"/>
    </location>
</feature>
<reference evidence="2 3" key="1">
    <citation type="submission" date="2024-12" db="EMBL/GenBank/DDBJ databases">
        <authorList>
            <person name="Lee Y."/>
        </authorList>
    </citation>
    <scope>NUCLEOTIDE SEQUENCE [LARGE SCALE GENOMIC DNA]</scope>
    <source>
        <strain evidence="2 3">03SUJ4</strain>
    </source>
</reference>
<evidence type="ECO:0000313" key="3">
    <source>
        <dbReference type="Proteomes" id="UP001634747"/>
    </source>
</evidence>
<feature type="transmembrane region" description="Helical" evidence="1">
    <location>
        <begin position="87"/>
        <end position="106"/>
    </location>
</feature>
<sequence>MTAVRHRISRAVIVLLYACAGLQFVRFYARSTDFYLRLPAYLSGHERLPFQERVLPIFLLKPIYASPWLMHRLSHANGVIPWSRAPFFLVSLVAFAVAAVFTQLLYRAVSPRRSLSMFVFPFFLFTVMWTYTIHVEANYSYPYDMISLAFFTVGLVCVYTRRFLPLLLTVAVGTWNRETTLFLAGIFVLDAVSRNPEADAPLQERFDWRRIPWLRAGLLCAVWLAIKLWLSYHFNGNDESENYIRIAENAGRLKIRLVPALLNICGYLFPIVLLFWRRIEPVRFGNYIWIVVPWFAIMFYTGVILETRIYGELCPYTAVCIILLAERLADRSTNPQHVHASGLVSKVAA</sequence>
<feature type="transmembrane region" description="Helical" evidence="1">
    <location>
        <begin position="287"/>
        <end position="305"/>
    </location>
</feature>
<feature type="transmembrane region" description="Helical" evidence="1">
    <location>
        <begin position="255"/>
        <end position="275"/>
    </location>
</feature>
<organism evidence="2 3">
    <name type="scientific">Terriglobus aquaticus</name>
    <dbReference type="NCBI Taxonomy" id="940139"/>
    <lineage>
        <taxon>Bacteria</taxon>
        <taxon>Pseudomonadati</taxon>
        <taxon>Acidobacteriota</taxon>
        <taxon>Terriglobia</taxon>
        <taxon>Terriglobales</taxon>
        <taxon>Acidobacteriaceae</taxon>
        <taxon>Terriglobus</taxon>
    </lineage>
</organism>
<evidence type="ECO:0000256" key="1">
    <source>
        <dbReference type="SAM" id="Phobius"/>
    </source>
</evidence>
<feature type="transmembrane region" description="Helical" evidence="1">
    <location>
        <begin position="12"/>
        <end position="29"/>
    </location>
</feature>
<keyword evidence="3" id="KW-1185">Reference proteome</keyword>
<dbReference type="EMBL" id="JBJYXY010000001">
    <property type="protein sequence ID" value="MFN2974827.1"/>
    <property type="molecule type" value="Genomic_DNA"/>
</dbReference>
<feature type="transmembrane region" description="Helical" evidence="1">
    <location>
        <begin position="213"/>
        <end position="235"/>
    </location>
</feature>
<dbReference type="RefSeq" id="WP_263413622.1">
    <property type="nucleotide sequence ID" value="NZ_BAABBH010000001.1"/>
</dbReference>
<evidence type="ECO:0000313" key="2">
    <source>
        <dbReference type="EMBL" id="MFN2974827.1"/>
    </source>
</evidence>
<comment type="caution">
    <text evidence="2">The sequence shown here is derived from an EMBL/GenBank/DDBJ whole genome shotgun (WGS) entry which is preliminary data.</text>
</comment>